<keyword evidence="1" id="KW-0812">Transmembrane</keyword>
<dbReference type="EMBL" id="UINC01023185">
    <property type="protein sequence ID" value="SVA94343.1"/>
    <property type="molecule type" value="Genomic_DNA"/>
</dbReference>
<accession>A0A382A069</accession>
<keyword evidence="1" id="KW-1133">Transmembrane helix</keyword>
<sequence length="70" mass="8410">MFTVLQFSIAMLALVLIPVVPKMVRLRIRFFRWIHWDWSADVLEEHFERWVFFFRIALLGVATVLFLIGT</sequence>
<reference evidence="2" key="1">
    <citation type="submission" date="2018-05" db="EMBL/GenBank/DDBJ databases">
        <authorList>
            <person name="Lanie J.A."/>
            <person name="Ng W.-L."/>
            <person name="Kazmierczak K.M."/>
            <person name="Andrzejewski T.M."/>
            <person name="Davidsen T.M."/>
            <person name="Wayne K.J."/>
            <person name="Tettelin H."/>
            <person name="Glass J.I."/>
            <person name="Rusch D."/>
            <person name="Podicherti R."/>
            <person name="Tsui H.-C.T."/>
            <person name="Winkler M.E."/>
        </authorList>
    </citation>
    <scope>NUCLEOTIDE SEQUENCE</scope>
</reference>
<protein>
    <recommendedName>
        <fullName evidence="3">Aerotolerance regulator N-terminal domain-containing protein</fullName>
    </recommendedName>
</protein>
<organism evidence="2">
    <name type="scientific">marine metagenome</name>
    <dbReference type="NCBI Taxonomy" id="408172"/>
    <lineage>
        <taxon>unclassified sequences</taxon>
        <taxon>metagenomes</taxon>
        <taxon>ecological metagenomes</taxon>
    </lineage>
</organism>
<dbReference type="AlphaFoldDB" id="A0A382A069"/>
<keyword evidence="1" id="KW-0472">Membrane</keyword>
<name>A0A382A069_9ZZZZ</name>
<evidence type="ECO:0000313" key="2">
    <source>
        <dbReference type="EMBL" id="SVA94343.1"/>
    </source>
</evidence>
<feature type="transmembrane region" description="Helical" evidence="1">
    <location>
        <begin position="50"/>
        <end position="68"/>
    </location>
</feature>
<gene>
    <name evidence="2" type="ORF">METZ01_LOCUS147197</name>
</gene>
<evidence type="ECO:0000256" key="1">
    <source>
        <dbReference type="SAM" id="Phobius"/>
    </source>
</evidence>
<evidence type="ECO:0008006" key="3">
    <source>
        <dbReference type="Google" id="ProtNLM"/>
    </source>
</evidence>
<proteinExistence type="predicted"/>